<dbReference type="EMBL" id="JABBWG010000126">
    <property type="protein sequence ID" value="KAG1800049.1"/>
    <property type="molecule type" value="Genomic_DNA"/>
</dbReference>
<dbReference type="GeneID" id="64625879"/>
<accession>A0A9P7DUC2</accession>
<organism evidence="2 3">
    <name type="scientific">Suillus subaureus</name>
    <dbReference type="NCBI Taxonomy" id="48587"/>
    <lineage>
        <taxon>Eukaryota</taxon>
        <taxon>Fungi</taxon>
        <taxon>Dikarya</taxon>
        <taxon>Basidiomycota</taxon>
        <taxon>Agaricomycotina</taxon>
        <taxon>Agaricomycetes</taxon>
        <taxon>Agaricomycetidae</taxon>
        <taxon>Boletales</taxon>
        <taxon>Suillineae</taxon>
        <taxon>Suillaceae</taxon>
        <taxon>Suillus</taxon>
    </lineage>
</organism>
<dbReference type="EMBL" id="JABBWG010000065">
    <property type="protein sequence ID" value="KAG1803490.1"/>
    <property type="molecule type" value="Genomic_DNA"/>
</dbReference>
<protein>
    <submittedName>
        <fullName evidence="2">Uncharacterized protein</fullName>
    </submittedName>
</protein>
<gene>
    <name evidence="2" type="ORF">BJ212DRAFT_1285026</name>
    <name evidence="1" type="ORF">BJ212DRAFT_1287672</name>
</gene>
<sequence length="123" mass="13511">LPQGASVAPVIFAMDKTPLTRFSASKSAYPVYLTLSNMPRTIHHKSSQHACILIRYLLVDKIIKEELFAREVSSGYNNSSTTPFESFSLKPLKDAGERGIEVVGEDGLVCLCLNLIHVDSSDI</sequence>
<name>A0A9P7DUC2_9AGAM</name>
<proteinExistence type="predicted"/>
<comment type="caution">
    <text evidence="2">The sequence shown here is derived from an EMBL/GenBank/DDBJ whole genome shotgun (WGS) entry which is preliminary data.</text>
</comment>
<keyword evidence="3" id="KW-1185">Reference proteome</keyword>
<evidence type="ECO:0000313" key="3">
    <source>
        <dbReference type="Proteomes" id="UP000807769"/>
    </source>
</evidence>
<dbReference type="RefSeq" id="XP_041186647.1">
    <property type="nucleotide sequence ID" value="XM_041331862.1"/>
</dbReference>
<dbReference type="InterPro" id="IPR041078">
    <property type="entry name" value="Plavaka"/>
</dbReference>
<evidence type="ECO:0000313" key="2">
    <source>
        <dbReference type="EMBL" id="KAG1803490.1"/>
    </source>
</evidence>
<evidence type="ECO:0000313" key="1">
    <source>
        <dbReference type="EMBL" id="KAG1800049.1"/>
    </source>
</evidence>
<feature type="non-terminal residue" evidence="2">
    <location>
        <position position="1"/>
    </location>
</feature>
<dbReference type="OrthoDB" id="2418900at2759"/>
<dbReference type="AlphaFoldDB" id="A0A9P7DUC2"/>
<dbReference type="Pfam" id="PF18759">
    <property type="entry name" value="Plavaka"/>
    <property type="match status" value="1"/>
</dbReference>
<reference evidence="2" key="1">
    <citation type="journal article" date="2020" name="New Phytol.">
        <title>Comparative genomics reveals dynamic genome evolution in host specialist ectomycorrhizal fungi.</title>
        <authorList>
            <person name="Lofgren L.A."/>
            <person name="Nguyen N.H."/>
            <person name="Vilgalys R."/>
            <person name="Ruytinx J."/>
            <person name="Liao H.L."/>
            <person name="Branco S."/>
            <person name="Kuo A."/>
            <person name="LaButti K."/>
            <person name="Lipzen A."/>
            <person name="Andreopoulos W."/>
            <person name="Pangilinan J."/>
            <person name="Riley R."/>
            <person name="Hundley H."/>
            <person name="Na H."/>
            <person name="Barry K."/>
            <person name="Grigoriev I.V."/>
            <person name="Stajich J.E."/>
            <person name="Kennedy P.G."/>
        </authorList>
    </citation>
    <scope>NUCLEOTIDE SEQUENCE</scope>
    <source>
        <strain evidence="2">MN1</strain>
    </source>
</reference>
<dbReference type="Proteomes" id="UP000807769">
    <property type="component" value="Unassembled WGS sequence"/>
</dbReference>